<protein>
    <recommendedName>
        <fullName evidence="6">GDT1 family protein</fullName>
    </recommendedName>
</protein>
<dbReference type="GO" id="GO:0046873">
    <property type="term" value="F:metal ion transmembrane transporter activity"/>
    <property type="evidence" value="ECO:0007669"/>
    <property type="project" value="InterPro"/>
</dbReference>
<evidence type="ECO:0000256" key="6">
    <source>
        <dbReference type="RuleBase" id="RU365102"/>
    </source>
</evidence>
<name>A0A941IJ88_9ACTN</name>
<evidence type="ECO:0000256" key="4">
    <source>
        <dbReference type="ARBA" id="ARBA00022989"/>
    </source>
</evidence>
<keyword evidence="4 6" id="KW-1133">Transmembrane helix</keyword>
<comment type="subcellular location">
    <subcellularLocation>
        <location evidence="1 6">Membrane</location>
        <topology evidence="1 6">Multi-pass membrane protein</topology>
    </subcellularLocation>
</comment>
<organism evidence="7 8">
    <name type="scientific">Actinospica acidithermotolerans</name>
    <dbReference type="NCBI Taxonomy" id="2828514"/>
    <lineage>
        <taxon>Bacteria</taxon>
        <taxon>Bacillati</taxon>
        <taxon>Actinomycetota</taxon>
        <taxon>Actinomycetes</taxon>
        <taxon>Catenulisporales</taxon>
        <taxon>Actinospicaceae</taxon>
        <taxon>Actinospica</taxon>
    </lineage>
</organism>
<evidence type="ECO:0000256" key="2">
    <source>
        <dbReference type="ARBA" id="ARBA00009190"/>
    </source>
</evidence>
<feature type="transmembrane region" description="Helical" evidence="6">
    <location>
        <begin position="143"/>
        <end position="162"/>
    </location>
</feature>
<proteinExistence type="inferred from homology"/>
<dbReference type="PANTHER" id="PTHR12608">
    <property type="entry name" value="TRANSMEMBRANE PROTEIN HTP-1 RELATED"/>
    <property type="match status" value="1"/>
</dbReference>
<feature type="transmembrane region" description="Helical" evidence="6">
    <location>
        <begin position="168"/>
        <end position="191"/>
    </location>
</feature>
<keyword evidence="5 6" id="KW-0472">Membrane</keyword>
<dbReference type="Proteomes" id="UP000676325">
    <property type="component" value="Unassembled WGS sequence"/>
</dbReference>
<evidence type="ECO:0000313" key="7">
    <source>
        <dbReference type="EMBL" id="MBR7825506.1"/>
    </source>
</evidence>
<dbReference type="EMBL" id="JAGSOH010000006">
    <property type="protein sequence ID" value="MBR7825506.1"/>
    <property type="molecule type" value="Genomic_DNA"/>
</dbReference>
<dbReference type="AlphaFoldDB" id="A0A941IJ88"/>
<gene>
    <name evidence="7" type="ORF">KDK95_04255</name>
</gene>
<accession>A0A941IJ88</accession>
<feature type="transmembrane region" description="Helical" evidence="6">
    <location>
        <begin position="67"/>
        <end position="84"/>
    </location>
</feature>
<reference evidence="7" key="1">
    <citation type="submission" date="2021-04" db="EMBL/GenBank/DDBJ databases">
        <title>Genome based classification of Actinospica acidithermotolerans sp. nov., an actinobacterium isolated from an Indonesian hot spring.</title>
        <authorList>
            <person name="Kusuma A.B."/>
            <person name="Putra K.E."/>
            <person name="Nafisah S."/>
            <person name="Loh J."/>
            <person name="Nouioui I."/>
            <person name="Goodfellow M."/>
        </authorList>
    </citation>
    <scope>NUCLEOTIDE SEQUENCE</scope>
    <source>
        <strain evidence="7">MGRD01-02</strain>
    </source>
</reference>
<dbReference type="InterPro" id="IPR001727">
    <property type="entry name" value="GDT1-like"/>
</dbReference>
<comment type="caution">
    <text evidence="7">The sequence shown here is derived from an EMBL/GenBank/DDBJ whole genome shotgun (WGS) entry which is preliminary data.</text>
</comment>
<evidence type="ECO:0000256" key="3">
    <source>
        <dbReference type="ARBA" id="ARBA00022692"/>
    </source>
</evidence>
<dbReference type="RefSeq" id="WP_212516656.1">
    <property type="nucleotide sequence ID" value="NZ_JAGSOH010000006.1"/>
</dbReference>
<sequence>MSLLVIGTVFVLVFLAELPDKTALASLVLGTRYRPIYVFVGAAAAFVVHVALAIVAGRLLALLPHRALEAVVAGLFIIGAVLLLRGRHEEEEEDLDIKEGTEPTFLRVSSTAFLVILVAEFGDLTQILTANLAARYHDFLPSVAIGAVLGLWAVAGLAIVGGRSLLRVVPLAVVTRIAAAIMLVLAGFSLYSAIRG</sequence>
<dbReference type="GO" id="GO:0016020">
    <property type="term" value="C:membrane"/>
    <property type="evidence" value="ECO:0007669"/>
    <property type="project" value="UniProtKB-SubCell"/>
</dbReference>
<evidence type="ECO:0000256" key="1">
    <source>
        <dbReference type="ARBA" id="ARBA00004141"/>
    </source>
</evidence>
<keyword evidence="8" id="KW-1185">Reference proteome</keyword>
<dbReference type="PANTHER" id="PTHR12608:SF1">
    <property type="entry name" value="TRANSMEMBRANE PROTEIN 165"/>
    <property type="match status" value="1"/>
</dbReference>
<comment type="caution">
    <text evidence="6">Lacks conserved residue(s) required for the propagation of feature annotation.</text>
</comment>
<comment type="similarity">
    <text evidence="2 6">Belongs to the GDT1 family.</text>
</comment>
<feature type="transmembrane region" description="Helical" evidence="6">
    <location>
        <begin position="35"/>
        <end position="55"/>
    </location>
</feature>
<dbReference type="Pfam" id="PF01169">
    <property type="entry name" value="GDT1"/>
    <property type="match status" value="2"/>
</dbReference>
<keyword evidence="3 6" id="KW-0812">Transmembrane</keyword>
<evidence type="ECO:0000256" key="5">
    <source>
        <dbReference type="ARBA" id="ARBA00023136"/>
    </source>
</evidence>
<evidence type="ECO:0000313" key="8">
    <source>
        <dbReference type="Proteomes" id="UP000676325"/>
    </source>
</evidence>